<protein>
    <submittedName>
        <fullName evidence="1">Uncharacterized protein</fullName>
    </submittedName>
</protein>
<keyword evidence="2" id="KW-1185">Reference proteome</keyword>
<dbReference type="CTD" id="20235571"/>
<evidence type="ECO:0000313" key="1">
    <source>
        <dbReference type="EMBL" id="ESP05183.1"/>
    </source>
</evidence>
<sequence>MSILKQLHPDQIFVHYEDFPLSENPAVDWIEDLKRDVAILNFRPMTSAASLCSAQIMDLKMNGIFVESDVIVANLSRAYVISLLGFCQKSKNSCIKNSLFPPSGKLLLKSPTSIELRENVEVLNCQPFKQIDSQIFLPRCVLSDNQFRVGDIQQGDNVFHKSMRTILYGNSESVKPLLSSSTIPLYGHIVSETFTSKVYISILSAVNSGKIKTIFYHGTELPYGTYWNKLKETGAKIHFVEVDSKTFPNTKASLHQYNFYILLQYGGIIFTELVIWQKEIPPDILKFDTVGTVLPFEGDTKLFDLNVLMAKPGALFLRSILAISQQLGSKSNELIVNYASYHIYELYPKYVYMHTNLIRYVNCNIACTVDHKTLTIVDNNSIINDEESYHKILKH</sequence>
<dbReference type="AlphaFoldDB" id="V4B414"/>
<accession>V4B414</accession>
<dbReference type="OrthoDB" id="6050515at2759"/>
<dbReference type="GeneID" id="20235571"/>
<organism evidence="1 2">
    <name type="scientific">Lottia gigantea</name>
    <name type="common">Giant owl limpet</name>
    <dbReference type="NCBI Taxonomy" id="225164"/>
    <lineage>
        <taxon>Eukaryota</taxon>
        <taxon>Metazoa</taxon>
        <taxon>Spiralia</taxon>
        <taxon>Lophotrochozoa</taxon>
        <taxon>Mollusca</taxon>
        <taxon>Gastropoda</taxon>
        <taxon>Patellogastropoda</taxon>
        <taxon>Lottioidea</taxon>
        <taxon>Lottiidae</taxon>
        <taxon>Lottia</taxon>
    </lineage>
</organism>
<dbReference type="RefSeq" id="XP_009043728.1">
    <property type="nucleotide sequence ID" value="XM_009045480.1"/>
</dbReference>
<gene>
    <name evidence="1" type="ORF">LOTGIDRAFT_151989</name>
</gene>
<dbReference type="Proteomes" id="UP000030746">
    <property type="component" value="Unassembled WGS sequence"/>
</dbReference>
<reference evidence="1 2" key="1">
    <citation type="journal article" date="2013" name="Nature">
        <title>Insights into bilaterian evolution from three spiralian genomes.</title>
        <authorList>
            <person name="Simakov O."/>
            <person name="Marletaz F."/>
            <person name="Cho S.J."/>
            <person name="Edsinger-Gonzales E."/>
            <person name="Havlak P."/>
            <person name="Hellsten U."/>
            <person name="Kuo D.H."/>
            <person name="Larsson T."/>
            <person name="Lv J."/>
            <person name="Arendt D."/>
            <person name="Savage R."/>
            <person name="Osoegawa K."/>
            <person name="de Jong P."/>
            <person name="Grimwood J."/>
            <person name="Chapman J.A."/>
            <person name="Shapiro H."/>
            <person name="Aerts A."/>
            <person name="Otillar R.P."/>
            <person name="Terry A.Y."/>
            <person name="Boore J.L."/>
            <person name="Grigoriev I.V."/>
            <person name="Lindberg D.R."/>
            <person name="Seaver E.C."/>
            <person name="Weisblat D.A."/>
            <person name="Putnam N.H."/>
            <person name="Rokhsar D.S."/>
        </authorList>
    </citation>
    <scope>NUCLEOTIDE SEQUENCE [LARGE SCALE GENOMIC DNA]</scope>
</reference>
<name>V4B414_LOTGI</name>
<proteinExistence type="predicted"/>
<dbReference type="KEGG" id="lgi:LOTGIDRAFT_151989"/>
<evidence type="ECO:0000313" key="2">
    <source>
        <dbReference type="Proteomes" id="UP000030746"/>
    </source>
</evidence>
<dbReference type="EMBL" id="KB199650">
    <property type="protein sequence ID" value="ESP05183.1"/>
    <property type="molecule type" value="Genomic_DNA"/>
</dbReference>
<dbReference type="HOGENOM" id="CLU_698863_0_0_1"/>
<dbReference type="OMA" id="WRWLEDL"/>